<dbReference type="CTD" id="991"/>
<name>A0A3Q3S6M6_9TELE</name>
<dbReference type="GO" id="GO:0005680">
    <property type="term" value="C:anaphase-promoting complex"/>
    <property type="evidence" value="ECO:0007669"/>
    <property type="project" value="TreeGrafter"/>
</dbReference>
<evidence type="ECO:0000256" key="1">
    <source>
        <dbReference type="ARBA" id="ARBA00006445"/>
    </source>
</evidence>
<dbReference type="OrthoDB" id="10263272at2759"/>
<reference evidence="7" key="2">
    <citation type="submission" date="2025-09" db="UniProtKB">
        <authorList>
            <consortium name="Ensembl"/>
        </authorList>
    </citation>
    <scope>IDENTIFICATION</scope>
</reference>
<dbReference type="SMART" id="SM00320">
    <property type="entry name" value="WD40"/>
    <property type="match status" value="7"/>
</dbReference>
<accession>A0A3Q3S6M6</accession>
<dbReference type="Ensembl" id="ENSMAMT00000018903.2">
    <property type="protein sequence ID" value="ENSMAMP00000018425.1"/>
    <property type="gene ID" value="ENSMAMG00000012420.2"/>
</dbReference>
<dbReference type="PANTHER" id="PTHR19918">
    <property type="entry name" value="CELL DIVISION CYCLE 20 CDC20 FIZZY -RELATED"/>
    <property type="match status" value="1"/>
</dbReference>
<keyword evidence="3" id="KW-0677">Repeat</keyword>
<proteinExistence type="inferred from homology"/>
<evidence type="ECO:0000313" key="8">
    <source>
        <dbReference type="Proteomes" id="UP000261640"/>
    </source>
</evidence>
<feature type="region of interest" description="Disordered" evidence="5">
    <location>
        <begin position="27"/>
        <end position="79"/>
    </location>
</feature>
<comment type="similarity">
    <text evidence="1">Belongs to the WD repeat CDC20/Fizzy family.</text>
</comment>
<feature type="repeat" description="WD" evidence="4">
    <location>
        <begin position="222"/>
        <end position="263"/>
    </location>
</feature>
<dbReference type="GeneID" id="113134297"/>
<dbReference type="PROSITE" id="PS50082">
    <property type="entry name" value="WD_REPEATS_2"/>
    <property type="match status" value="4"/>
</dbReference>
<keyword evidence="2 4" id="KW-0853">WD repeat</keyword>
<sequence>MAQFGFENDIHSILKLDMPITNAPMARWQRKASSSNTSALTGLSPGKSTNVSLNASKTPSKTPGKNKKQTPSKVGGDRFIPIRNSKQMDVASFLLTKENEPMDANNTPMTSENQKAWSMSLNGYNIEDAKILHLRGKPLNAPEGYQNNLKVLYSQVKTPASLKKTRYISSTPDRILDAPELRNDFYLNLLDWSSQNVLAVALHNNVYLWNATRGDITLLMKMERDEDYICSLSWTKEGSYLAVGTSDCKVQCWDVETQKCLRTMASHSTRVSSLSWNDHVLSSGSRSGHIHHSDVRVADHHIVTLTGHSQEVCGLKWSPDGRYLASGGNDNLVCVWPRVQEGSASNDSQFVWSEHQGAVKALAWCPWQPNILASGGGTSDRHIRIWNVNSGSCISSLDTYSQISSLVFAPNYKELVSAHGYAHNNIVIWKYPSLTRVADLNGHEDRVLSLVLSPDCSTVASIAADETIRLWKSFEVDPIKKKAKERMAKSTSSVIHQSIR</sequence>
<evidence type="ECO:0000256" key="2">
    <source>
        <dbReference type="ARBA" id="ARBA00022574"/>
    </source>
</evidence>
<evidence type="ECO:0000259" key="6">
    <source>
        <dbReference type="Pfam" id="PF24807"/>
    </source>
</evidence>
<dbReference type="STRING" id="205130.ENSMAMP00000018425"/>
<dbReference type="Pfam" id="PF24807">
    <property type="entry name" value="WD40_CDC20-Fz"/>
    <property type="match status" value="1"/>
</dbReference>
<feature type="domain" description="CDC20/Fizzy WD40" evidence="6">
    <location>
        <begin position="176"/>
        <end position="471"/>
    </location>
</feature>
<dbReference type="AlphaFoldDB" id="A0A3Q3S6M6"/>
<reference evidence="7" key="1">
    <citation type="submission" date="2025-08" db="UniProtKB">
        <authorList>
            <consortium name="Ensembl"/>
        </authorList>
    </citation>
    <scope>IDENTIFICATION</scope>
</reference>
<dbReference type="GO" id="GO:0010997">
    <property type="term" value="F:anaphase-promoting complex binding"/>
    <property type="evidence" value="ECO:0007669"/>
    <property type="project" value="InterPro"/>
</dbReference>
<dbReference type="InterPro" id="IPR001680">
    <property type="entry name" value="WD40_rpt"/>
</dbReference>
<evidence type="ECO:0000256" key="3">
    <source>
        <dbReference type="ARBA" id="ARBA00022737"/>
    </source>
</evidence>
<organism evidence="7 8">
    <name type="scientific">Mastacembelus armatus</name>
    <name type="common">zig-zag eel</name>
    <dbReference type="NCBI Taxonomy" id="205130"/>
    <lineage>
        <taxon>Eukaryota</taxon>
        <taxon>Metazoa</taxon>
        <taxon>Chordata</taxon>
        <taxon>Craniata</taxon>
        <taxon>Vertebrata</taxon>
        <taxon>Euteleostomi</taxon>
        <taxon>Actinopterygii</taxon>
        <taxon>Neopterygii</taxon>
        <taxon>Teleostei</taxon>
        <taxon>Neoteleostei</taxon>
        <taxon>Acanthomorphata</taxon>
        <taxon>Anabantaria</taxon>
        <taxon>Synbranchiformes</taxon>
        <taxon>Mastacembelidae</taxon>
        <taxon>Mastacembelus</taxon>
    </lineage>
</organism>
<evidence type="ECO:0000256" key="5">
    <source>
        <dbReference type="SAM" id="MobiDB-lite"/>
    </source>
</evidence>
<dbReference type="GO" id="GO:0031145">
    <property type="term" value="P:anaphase-promoting complex-dependent catabolic process"/>
    <property type="evidence" value="ECO:0007669"/>
    <property type="project" value="TreeGrafter"/>
</dbReference>
<dbReference type="InterPro" id="IPR015943">
    <property type="entry name" value="WD40/YVTN_repeat-like_dom_sf"/>
</dbReference>
<feature type="repeat" description="WD" evidence="4">
    <location>
        <begin position="440"/>
        <end position="472"/>
    </location>
</feature>
<dbReference type="GO" id="GO:1990757">
    <property type="term" value="F:ubiquitin ligase activator activity"/>
    <property type="evidence" value="ECO:0007669"/>
    <property type="project" value="TreeGrafter"/>
</dbReference>
<dbReference type="FunCoup" id="A0A3Q3S6M6">
    <property type="interactions" value="1055"/>
</dbReference>
<dbReference type="InterPro" id="IPR056150">
    <property type="entry name" value="WD40_CDC20-Fz"/>
</dbReference>
<dbReference type="InterPro" id="IPR036322">
    <property type="entry name" value="WD40_repeat_dom_sf"/>
</dbReference>
<dbReference type="GO" id="GO:1905786">
    <property type="term" value="P:positive regulation of anaphase-promoting complex-dependent catabolic process"/>
    <property type="evidence" value="ECO:0007669"/>
    <property type="project" value="TreeGrafter"/>
</dbReference>
<dbReference type="PROSITE" id="PS50294">
    <property type="entry name" value="WD_REPEATS_REGION"/>
    <property type="match status" value="3"/>
</dbReference>
<dbReference type="PANTHER" id="PTHR19918:SF3">
    <property type="entry name" value="CELL DIVISION CYCLE PROTEIN 20 HOMOLOG"/>
    <property type="match status" value="1"/>
</dbReference>
<dbReference type="RefSeq" id="XP_026169382.1">
    <property type="nucleotide sequence ID" value="XM_026313597.1"/>
</dbReference>
<evidence type="ECO:0000313" key="7">
    <source>
        <dbReference type="Ensembl" id="ENSMAMP00000018425.1"/>
    </source>
</evidence>
<feature type="compositionally biased region" description="Polar residues" evidence="5">
    <location>
        <begin position="31"/>
        <end position="63"/>
    </location>
</feature>
<dbReference type="SUPFAM" id="SSF50978">
    <property type="entry name" value="WD40 repeat-like"/>
    <property type="match status" value="1"/>
</dbReference>
<protein>
    <submittedName>
        <fullName evidence="7">Cell division cycle 20 homolog</fullName>
    </submittedName>
</protein>
<dbReference type="InParanoid" id="A0A3Q3S6M6"/>
<feature type="repeat" description="WD" evidence="4">
    <location>
        <begin position="377"/>
        <end position="396"/>
    </location>
</feature>
<dbReference type="Proteomes" id="UP000261640">
    <property type="component" value="Unplaced"/>
</dbReference>
<dbReference type="GeneTree" id="ENSGT00950000183104"/>
<dbReference type="CDD" id="cd00200">
    <property type="entry name" value="WD40"/>
    <property type="match status" value="1"/>
</dbReference>
<keyword evidence="8" id="KW-1185">Reference proteome</keyword>
<feature type="repeat" description="WD" evidence="4">
    <location>
        <begin position="305"/>
        <end position="336"/>
    </location>
</feature>
<evidence type="ECO:0000256" key="4">
    <source>
        <dbReference type="PROSITE-ProRule" id="PRU00221"/>
    </source>
</evidence>
<dbReference type="Gene3D" id="2.130.10.10">
    <property type="entry name" value="YVTN repeat-like/Quinoprotein amine dehydrogenase"/>
    <property type="match status" value="1"/>
</dbReference>
<dbReference type="InterPro" id="IPR033010">
    <property type="entry name" value="Cdc20/Fizzy"/>
</dbReference>